<dbReference type="SMART" id="SM00564">
    <property type="entry name" value="PQQ"/>
    <property type="match status" value="5"/>
</dbReference>
<feature type="chain" id="PRO_5043882042" evidence="5">
    <location>
        <begin position="23"/>
        <end position="773"/>
    </location>
</feature>
<feature type="compositionally biased region" description="Low complexity" evidence="4">
    <location>
        <begin position="25"/>
        <end position="68"/>
    </location>
</feature>
<dbReference type="GO" id="GO:0016614">
    <property type="term" value="F:oxidoreductase activity, acting on CH-OH group of donors"/>
    <property type="evidence" value="ECO:0007669"/>
    <property type="project" value="InterPro"/>
</dbReference>
<name>A0A418SD52_9RHOB</name>
<feature type="region of interest" description="Disordered" evidence="4">
    <location>
        <begin position="24"/>
        <end position="153"/>
    </location>
</feature>
<evidence type="ECO:0000313" key="7">
    <source>
        <dbReference type="EMBL" id="QPM92281.1"/>
    </source>
</evidence>
<evidence type="ECO:0000313" key="8">
    <source>
        <dbReference type="Proteomes" id="UP000283786"/>
    </source>
</evidence>
<dbReference type="InterPro" id="IPR002372">
    <property type="entry name" value="PQQ_rpt_dom"/>
</dbReference>
<geneLocation type="plasmid" evidence="7 8">
    <name>p202</name>
</geneLocation>
<dbReference type="AlphaFoldDB" id="A0A418SD52"/>
<reference evidence="7 8" key="1">
    <citation type="submission" date="2020-08" db="EMBL/GenBank/DDBJ databases">
        <title>Genome sequence of Rhodobacteraceae bacterium Lw-13e.</title>
        <authorList>
            <person name="Poehlein A."/>
            <person name="Wolter L."/>
            <person name="Daniel R."/>
            <person name="Brinkhoff T."/>
        </authorList>
    </citation>
    <scope>NUCLEOTIDE SEQUENCE [LARGE SCALE GENOMIC DNA]</scope>
    <source>
        <strain evidence="7 8">Lw-13e</strain>
        <plasmid evidence="7 8">p202</plasmid>
    </source>
</reference>
<dbReference type="KEGG" id="palw:PSAL_035450"/>
<organism evidence="7 8">
    <name type="scientific">Pseudooceanicola algae</name>
    <dbReference type="NCBI Taxonomy" id="1537215"/>
    <lineage>
        <taxon>Bacteria</taxon>
        <taxon>Pseudomonadati</taxon>
        <taxon>Pseudomonadota</taxon>
        <taxon>Alphaproteobacteria</taxon>
        <taxon>Rhodobacterales</taxon>
        <taxon>Paracoccaceae</taxon>
        <taxon>Pseudooceanicola</taxon>
    </lineage>
</organism>
<evidence type="ECO:0000256" key="4">
    <source>
        <dbReference type="SAM" id="MobiDB-lite"/>
    </source>
</evidence>
<proteinExistence type="inferred from homology"/>
<dbReference type="EMBL" id="CP060437">
    <property type="protein sequence ID" value="QPM92281.1"/>
    <property type="molecule type" value="Genomic_DNA"/>
</dbReference>
<protein>
    <submittedName>
        <fullName evidence="7">Outer membrane protein assembly factor BamB</fullName>
    </submittedName>
</protein>
<gene>
    <name evidence="7" type="primary">bamB_2</name>
    <name evidence="7" type="ORF">PSAL_035450</name>
</gene>
<dbReference type="GO" id="GO:0016020">
    <property type="term" value="C:membrane"/>
    <property type="evidence" value="ECO:0007669"/>
    <property type="project" value="InterPro"/>
</dbReference>
<dbReference type="PANTHER" id="PTHR32303">
    <property type="entry name" value="QUINOPROTEIN ALCOHOL DEHYDROGENASE (CYTOCHROME C)"/>
    <property type="match status" value="1"/>
</dbReference>
<comment type="cofactor">
    <cofactor evidence="1">
        <name>pyrroloquinoline quinone</name>
        <dbReference type="ChEBI" id="CHEBI:58442"/>
    </cofactor>
</comment>
<dbReference type="GO" id="GO:0048038">
    <property type="term" value="F:quinone binding"/>
    <property type="evidence" value="ECO:0007669"/>
    <property type="project" value="InterPro"/>
</dbReference>
<dbReference type="CDD" id="cd10280">
    <property type="entry name" value="PQQ_mGDH"/>
    <property type="match status" value="1"/>
</dbReference>
<evidence type="ECO:0000256" key="1">
    <source>
        <dbReference type="ARBA" id="ARBA00001931"/>
    </source>
</evidence>
<dbReference type="Gene3D" id="2.140.10.10">
    <property type="entry name" value="Quinoprotein alcohol dehydrogenase-like superfamily"/>
    <property type="match status" value="2"/>
</dbReference>
<feature type="compositionally biased region" description="Acidic residues" evidence="4">
    <location>
        <begin position="97"/>
        <end position="112"/>
    </location>
</feature>
<feature type="compositionally biased region" description="Acidic residues" evidence="4">
    <location>
        <begin position="121"/>
        <end position="133"/>
    </location>
</feature>
<keyword evidence="5" id="KW-0732">Signal</keyword>
<dbReference type="InterPro" id="IPR017511">
    <property type="entry name" value="PQQ_mDH"/>
</dbReference>
<evidence type="ECO:0000256" key="3">
    <source>
        <dbReference type="ARBA" id="ARBA00023002"/>
    </source>
</evidence>
<dbReference type="SUPFAM" id="SSF50998">
    <property type="entry name" value="Quinoprotein alcohol dehydrogenase-like"/>
    <property type="match status" value="1"/>
</dbReference>
<keyword evidence="7" id="KW-0614">Plasmid</keyword>
<dbReference type="Proteomes" id="UP000283786">
    <property type="component" value="Plasmid p202"/>
</dbReference>
<dbReference type="Pfam" id="PF01011">
    <property type="entry name" value="PQQ"/>
    <property type="match status" value="1"/>
</dbReference>
<evidence type="ECO:0000256" key="5">
    <source>
        <dbReference type="SAM" id="SignalP"/>
    </source>
</evidence>
<dbReference type="InterPro" id="IPR011047">
    <property type="entry name" value="Quinoprotein_ADH-like_sf"/>
</dbReference>
<evidence type="ECO:0000256" key="2">
    <source>
        <dbReference type="ARBA" id="ARBA00008156"/>
    </source>
</evidence>
<comment type="similarity">
    <text evidence="2">Belongs to the bacterial PQQ dehydrogenase family.</text>
</comment>
<dbReference type="InterPro" id="IPR018391">
    <property type="entry name" value="PQQ_b-propeller_rpt"/>
</dbReference>
<dbReference type="OrthoDB" id="9794322at2"/>
<sequence>MRQLSLPLVAIALATLPFGLNAQDASEAPTSTETTPAPETAPVPEASETPETNPEATTETAPEATPDAATEDPAPETTQEAAPDEPVVEEPAPAEPATEEPATEEPATEEPATEQPVPEEAATEEQSAEDTTPEDIYPGVADPILNTAGRSRSDIPLVPGTTDWTSFHGQGNAQKYSPLDQITVENVGDLEKVWDFHTGDLSDGSGDLAETVWSATPIFANDTLYIGTPFYRIIALDPGTGEEKWSFDTDSALEPLTQPALKNRGVAYWESPDPVEGEACQKIVYIGTMDAQLFAVDADTGEACEDFGNGGALDVNQWNTVNDRFPFSVLQPPTVAGNHLVLGWAGSDWEYAEAPPGAVFSVDPQTAELQWSFETLPEEIRRQTGTANVWTHMSVDEGLNLVYLPVASPSPNYWGGNRTQEIPYATSTTALDLDTGEVVWSRQWVHHDIWDYDINSAPTLMDITVDGEEIPALMQATKMGFLFVVNRETGEDVWPIEERPVPGGDGTIDGEYYAPTQPFPTKPAPLLDQAEKPEVWKIADLVGLGSCTELFDNLSYEGMYSPPTTKGEGVLTYPDSAGGVQWGGVAFDPETQTAVVNTSHIVQYIKLFAREDYDNQTGGSGNESGFYPQEGAPYGMSLMNAMNWLGMPCWKPPFGELVALDMTNGDVKWRKPIGMSQSMGFFMPESMGSPTIGGPAVTKGGLIFIGATMDARARAYDLQTGEELWSDQLEAPVVANPAVYEYRGKQYVAFISGGNSILKPAVGDQLAVYALPD</sequence>
<dbReference type="PANTHER" id="PTHR32303:SF4">
    <property type="entry name" value="QUINOPROTEIN GLUCOSE DEHYDROGENASE"/>
    <property type="match status" value="1"/>
</dbReference>
<feature type="domain" description="Pyrrolo-quinoline quinone repeat" evidence="6">
    <location>
        <begin position="164"/>
        <end position="748"/>
    </location>
</feature>
<dbReference type="RefSeq" id="WP_119840540.1">
    <property type="nucleotide sequence ID" value="NZ_CP060437.1"/>
</dbReference>
<evidence type="ECO:0000259" key="6">
    <source>
        <dbReference type="Pfam" id="PF01011"/>
    </source>
</evidence>
<feature type="signal peptide" evidence="5">
    <location>
        <begin position="1"/>
        <end position="22"/>
    </location>
</feature>
<accession>A0A418SD52</accession>
<keyword evidence="8" id="KW-1185">Reference proteome</keyword>
<keyword evidence="3" id="KW-0560">Oxidoreductase</keyword>